<proteinExistence type="predicted"/>
<comment type="caution">
    <text evidence="2">The sequence shown here is derived from an EMBL/GenBank/DDBJ whole genome shotgun (WGS) entry which is preliminary data.</text>
</comment>
<sequence length="626" mass="64110">MAPRRPPVTALAALLVALALAAPPRAAALLAPPGMPCPGGRVLTRADLEAGGARHLRDVLRLAGLDAVTVDGYDVEPVVAWGLPSAARLRVLVDGAPAAAATSLEPAGFEALPVALGEVARVVVCPGPGVAGGAWGGPWIDVETAPPARHAYGAVDYGNETGDPGPDRYLDRSLPNVDHWGPDAEGALVAPWRSAGGGAAWAVLREHRLLPTDTAIAPRVFAAVAPDRYPSRVLRTAAAALDAGGVRVRAGGRWGDDLPHLAELGREMPTSRRSVQASVSAARGAGPVALRGHVAAARFSLDRPAWGRLPAPLGWTETRLDAAVSARAGRLAAGVQAEHTAASGPGLTDGAVGAGRAWAQVGRPARRLTVQASVSESALSVGGAAEVARRVGPAQLRLTLAVDRTPPRPGPALWARRGYAGLDVPGRPALDAGPPRPTSLALARLGAVVERGGARVEASVEAQGARGPILRPALVPGGVAVGGAFRSVEAEGVTIVARAAASGGAGWLALRASATARGALVGDDAFALAWRRLPAVRGRVEATVRPDERLSLHAALSAWSGAAWTGYPEPDVPSAVVLNLALGKRAWGDRLRFAVTARNALDARERTHPLGAVLAPRLFARAEVRL</sequence>
<reference evidence="2 3" key="1">
    <citation type="submission" date="2023-09" db="EMBL/GenBank/DDBJ databases">
        <authorList>
            <person name="Rey-Velasco X."/>
        </authorList>
    </citation>
    <scope>NUCLEOTIDE SEQUENCE [LARGE SCALE GENOMIC DNA]</scope>
    <source>
        <strain evidence="2 3">F394</strain>
    </source>
</reference>
<evidence type="ECO:0000313" key="3">
    <source>
        <dbReference type="Proteomes" id="UP001267426"/>
    </source>
</evidence>
<evidence type="ECO:0000256" key="1">
    <source>
        <dbReference type="SAM" id="SignalP"/>
    </source>
</evidence>
<gene>
    <name evidence="2" type="ORF">RM540_08380</name>
</gene>
<dbReference type="RefSeq" id="WP_311663103.1">
    <property type="nucleotide sequence ID" value="NZ_JAVRHT010000016.1"/>
</dbReference>
<dbReference type="EMBL" id="JAVRHT010000016">
    <property type="protein sequence ID" value="MDT0631759.1"/>
    <property type="molecule type" value="Genomic_DNA"/>
</dbReference>
<feature type="chain" id="PRO_5045960984" description="TonB-dependent receptor" evidence="1">
    <location>
        <begin position="22"/>
        <end position="626"/>
    </location>
</feature>
<evidence type="ECO:0008006" key="4">
    <source>
        <dbReference type="Google" id="ProtNLM"/>
    </source>
</evidence>
<name>A0ABU3BR42_9BACT</name>
<organism evidence="2 3">
    <name type="scientific">Rubrivirga litoralis</name>
    <dbReference type="NCBI Taxonomy" id="3075598"/>
    <lineage>
        <taxon>Bacteria</taxon>
        <taxon>Pseudomonadati</taxon>
        <taxon>Rhodothermota</taxon>
        <taxon>Rhodothermia</taxon>
        <taxon>Rhodothermales</taxon>
        <taxon>Rubricoccaceae</taxon>
        <taxon>Rubrivirga</taxon>
    </lineage>
</organism>
<keyword evidence="3" id="KW-1185">Reference proteome</keyword>
<feature type="signal peptide" evidence="1">
    <location>
        <begin position="1"/>
        <end position="21"/>
    </location>
</feature>
<evidence type="ECO:0000313" key="2">
    <source>
        <dbReference type="EMBL" id="MDT0631759.1"/>
    </source>
</evidence>
<protein>
    <recommendedName>
        <fullName evidence="4">TonB-dependent receptor</fullName>
    </recommendedName>
</protein>
<dbReference type="Proteomes" id="UP001267426">
    <property type="component" value="Unassembled WGS sequence"/>
</dbReference>
<keyword evidence="1" id="KW-0732">Signal</keyword>
<accession>A0ABU3BR42</accession>